<dbReference type="SUPFAM" id="SSF53335">
    <property type="entry name" value="S-adenosyl-L-methionine-dependent methyltransferases"/>
    <property type="match status" value="1"/>
</dbReference>
<dbReference type="PANTHER" id="PTHR11061:SF49">
    <property type="entry name" value="23S RRNA (URACIL(1939)-C(5))-METHYLTRANSFERASE RLMD"/>
    <property type="match status" value="1"/>
</dbReference>
<organism evidence="8 9">
    <name type="scientific">Bartonella jaculi</name>
    <dbReference type="NCBI Taxonomy" id="686226"/>
    <lineage>
        <taxon>Bacteria</taxon>
        <taxon>Pseudomonadati</taxon>
        <taxon>Pseudomonadota</taxon>
        <taxon>Alphaproteobacteria</taxon>
        <taxon>Hyphomicrobiales</taxon>
        <taxon>Bartonellaceae</taxon>
        <taxon>Bartonella</taxon>
    </lineage>
</organism>
<sequence>MINGVIIDHIGANGHGVSNTPHGSIYVPFTLPKEVATIALCGKYAKLITLEEKSPERIEAICQHFENCGGCLLQHWSADAYRSWKRRLVVDALKSHGIDVFVSPLIECGYHSRRRITLTALATQNGHIVGFNRYLSHEVIAVEECPVTRFEIISKLDDIRSLCALVSNHAKRFHITITSVENGLDIALSGCVIRDEHVRQKMVRAALLCGITRLSVEGEVFVEREKPLIYFGDVRVELPSGGFLQATVEAENIMGNIILAHLKKAKNAVDLFSGVGTFALRMAKKVNVHAVENDGEALANLDRAARFAIGLKTVTCEKRDLFRRPLSAKELECFECVVFDPPRAGAQKQVRELAKATIPRVIAISCNPVTFARDLSLLVTGGYTIEQIIPIDQFLWSPHVEIVAVLSKRKATISWKL</sequence>
<reference evidence="9" key="1">
    <citation type="journal article" date="2019" name="Int. J. Syst. Evol. Microbiol.">
        <title>The Global Catalogue of Microorganisms (GCM) 10K type strain sequencing project: providing services to taxonomists for standard genome sequencing and annotation.</title>
        <authorList>
            <consortium name="The Broad Institute Genomics Platform"/>
            <consortium name="The Broad Institute Genome Sequencing Center for Infectious Disease"/>
            <person name="Wu L."/>
            <person name="Ma J."/>
        </authorList>
    </citation>
    <scope>NUCLEOTIDE SEQUENCE [LARGE SCALE GENOMIC DNA]</scope>
    <source>
        <strain evidence="9">JCM 17712</strain>
    </source>
</reference>
<dbReference type="PROSITE" id="PS01230">
    <property type="entry name" value="TRMA_1"/>
    <property type="match status" value="1"/>
</dbReference>
<evidence type="ECO:0000256" key="7">
    <source>
        <dbReference type="PROSITE-ProRule" id="PRU10015"/>
    </source>
</evidence>
<gene>
    <name evidence="8" type="ORF">GCM10023261_00530</name>
</gene>
<keyword evidence="4 6" id="KW-0949">S-adenosyl-L-methionine</keyword>
<keyword evidence="1" id="KW-0479">Metal-binding</keyword>
<keyword evidence="1" id="KW-0408">Iron</keyword>
<keyword evidence="1" id="KW-0004">4Fe-4S</keyword>
<dbReference type="EMBL" id="BAABIZ010000001">
    <property type="protein sequence ID" value="GAA5103418.1"/>
    <property type="molecule type" value="Genomic_DNA"/>
</dbReference>
<dbReference type="InterPro" id="IPR030390">
    <property type="entry name" value="MeTrfase_TrmA_AS"/>
</dbReference>
<evidence type="ECO:0000256" key="5">
    <source>
        <dbReference type="ARBA" id="ARBA00023014"/>
    </source>
</evidence>
<evidence type="ECO:0000256" key="2">
    <source>
        <dbReference type="ARBA" id="ARBA00022603"/>
    </source>
</evidence>
<feature type="binding site" evidence="6">
    <location>
        <position position="272"/>
    </location>
    <ligand>
        <name>S-adenosyl-L-methionine</name>
        <dbReference type="ChEBI" id="CHEBI:59789"/>
    </ligand>
</feature>
<dbReference type="Gene3D" id="2.40.50.140">
    <property type="entry name" value="Nucleic acid-binding proteins"/>
    <property type="match status" value="1"/>
</dbReference>
<evidence type="ECO:0000256" key="4">
    <source>
        <dbReference type="ARBA" id="ARBA00022691"/>
    </source>
</evidence>
<dbReference type="Gene3D" id="2.40.50.1070">
    <property type="match status" value="1"/>
</dbReference>
<dbReference type="Pfam" id="PF05958">
    <property type="entry name" value="tRNA_U5-meth_tr"/>
    <property type="match status" value="1"/>
</dbReference>
<feature type="active site" evidence="7">
    <location>
        <position position="366"/>
    </location>
</feature>
<dbReference type="Proteomes" id="UP001500864">
    <property type="component" value="Unassembled WGS sequence"/>
</dbReference>
<dbReference type="RefSeq" id="WP_345113495.1">
    <property type="nucleotide sequence ID" value="NZ_BAABIZ010000001.1"/>
</dbReference>
<dbReference type="InterPro" id="IPR010280">
    <property type="entry name" value="U5_MeTrfase_fam"/>
</dbReference>
<protein>
    <submittedName>
        <fullName evidence="8">Class I SAM-dependent RNA methyltransferase</fullName>
    </submittedName>
</protein>
<name>A0ABP9MYX2_9HYPH</name>
<dbReference type="PANTHER" id="PTHR11061">
    <property type="entry name" value="RNA M5U METHYLTRANSFERASE"/>
    <property type="match status" value="1"/>
</dbReference>
<evidence type="ECO:0000256" key="6">
    <source>
        <dbReference type="PROSITE-ProRule" id="PRU01024"/>
    </source>
</evidence>
<evidence type="ECO:0000313" key="8">
    <source>
        <dbReference type="EMBL" id="GAA5103418.1"/>
    </source>
</evidence>
<keyword evidence="3 6" id="KW-0808">Transferase</keyword>
<dbReference type="GO" id="GO:0008168">
    <property type="term" value="F:methyltransferase activity"/>
    <property type="evidence" value="ECO:0007669"/>
    <property type="project" value="UniProtKB-KW"/>
</dbReference>
<evidence type="ECO:0000256" key="1">
    <source>
        <dbReference type="ARBA" id="ARBA00022485"/>
    </source>
</evidence>
<feature type="binding site" evidence="6">
    <location>
        <position position="340"/>
    </location>
    <ligand>
        <name>S-adenosyl-L-methionine</name>
        <dbReference type="ChEBI" id="CHEBI:59789"/>
    </ligand>
</feature>
<feature type="active site" description="Nucleophile" evidence="6">
    <location>
        <position position="366"/>
    </location>
</feature>
<keyword evidence="5" id="KW-0411">Iron-sulfur</keyword>
<comment type="similarity">
    <text evidence="6">Belongs to the class I-like SAM-binding methyltransferase superfamily. RNA M5U methyltransferase family.</text>
</comment>
<dbReference type="GO" id="GO:0032259">
    <property type="term" value="P:methylation"/>
    <property type="evidence" value="ECO:0007669"/>
    <property type="project" value="UniProtKB-KW"/>
</dbReference>
<evidence type="ECO:0000256" key="3">
    <source>
        <dbReference type="ARBA" id="ARBA00022679"/>
    </source>
</evidence>
<keyword evidence="2 6" id="KW-0489">Methyltransferase</keyword>
<comment type="caution">
    <text evidence="8">The sequence shown here is derived from an EMBL/GenBank/DDBJ whole genome shotgun (WGS) entry which is preliminary data.</text>
</comment>
<keyword evidence="9" id="KW-1185">Reference proteome</keyword>
<dbReference type="Gene3D" id="3.40.50.150">
    <property type="entry name" value="Vaccinia Virus protein VP39"/>
    <property type="match status" value="1"/>
</dbReference>
<dbReference type="PROSITE" id="PS51687">
    <property type="entry name" value="SAM_MT_RNA_M5U"/>
    <property type="match status" value="1"/>
</dbReference>
<proteinExistence type="inferred from homology"/>
<evidence type="ECO:0000313" key="9">
    <source>
        <dbReference type="Proteomes" id="UP001500864"/>
    </source>
</evidence>
<dbReference type="InterPro" id="IPR029063">
    <property type="entry name" value="SAM-dependent_MTases_sf"/>
</dbReference>
<dbReference type="InterPro" id="IPR012340">
    <property type="entry name" value="NA-bd_OB-fold"/>
</dbReference>
<feature type="binding site" evidence="6">
    <location>
        <position position="245"/>
    </location>
    <ligand>
        <name>S-adenosyl-L-methionine</name>
        <dbReference type="ChEBI" id="CHEBI:59789"/>
    </ligand>
</feature>
<feature type="binding site" evidence="6">
    <location>
        <position position="292"/>
    </location>
    <ligand>
        <name>S-adenosyl-L-methionine</name>
        <dbReference type="ChEBI" id="CHEBI:59789"/>
    </ligand>
</feature>
<accession>A0ABP9MYX2</accession>